<dbReference type="PANTHER" id="PTHR43527:SF2">
    <property type="entry name" value="4-DIPHOSPHOCYTIDYL-2-C-METHYL-D-ERYTHRITOL KINASE, CHLOROPLASTIC"/>
    <property type="match status" value="1"/>
</dbReference>
<dbReference type="EMBL" id="JRQD01000001">
    <property type="protein sequence ID" value="KGM07994.1"/>
    <property type="molecule type" value="Genomic_DNA"/>
</dbReference>
<dbReference type="InterPro" id="IPR036554">
    <property type="entry name" value="GHMP_kinase_C_sf"/>
</dbReference>
<evidence type="ECO:0000256" key="6">
    <source>
        <dbReference type="ARBA" id="ARBA00022777"/>
    </source>
</evidence>
<reference evidence="13 14" key="1">
    <citation type="submission" date="2014-09" db="EMBL/GenBank/DDBJ databases">
        <authorList>
            <person name="Grob C."/>
            <person name="Taubert M."/>
            <person name="Howat A.M."/>
            <person name="Burns O.J."/>
            <person name="Dixon J.L."/>
            <person name="Chen Y."/>
            <person name="Murrell J.C."/>
        </authorList>
    </citation>
    <scope>NUCLEOTIDE SEQUENCE [LARGE SCALE GENOMIC DNA]</scope>
    <source>
        <strain evidence="13">L4</strain>
    </source>
</reference>
<proteinExistence type="inferred from homology"/>
<dbReference type="GO" id="GO:0019288">
    <property type="term" value="P:isopentenyl diphosphate biosynthetic process, methylerythritol 4-phosphate pathway"/>
    <property type="evidence" value="ECO:0007669"/>
    <property type="project" value="UniProtKB-UniRule"/>
</dbReference>
<protein>
    <recommendedName>
        <fullName evidence="3 10">4-diphosphocytidyl-2-C-methyl-D-erythritol kinase</fullName>
        <shortName evidence="10">CMK</shortName>
        <ecNumber evidence="2 10">2.7.1.148</ecNumber>
    </recommendedName>
    <alternativeName>
        <fullName evidence="9 10">4-(cytidine-5'-diphospho)-2-C-methyl-D-erythritol kinase</fullName>
    </alternativeName>
</protein>
<dbReference type="InterPro" id="IPR020568">
    <property type="entry name" value="Ribosomal_Su5_D2-typ_SF"/>
</dbReference>
<name>A0A0A0BLL1_9GAMM</name>
<dbReference type="UniPathway" id="UPA00056">
    <property type="reaction ID" value="UER00094"/>
</dbReference>
<dbReference type="HAMAP" id="MF_00061">
    <property type="entry name" value="IspE"/>
    <property type="match status" value="1"/>
</dbReference>
<dbReference type="PIRSF" id="PIRSF010376">
    <property type="entry name" value="IspE"/>
    <property type="match status" value="1"/>
</dbReference>
<feature type="active site" evidence="10">
    <location>
        <position position="9"/>
    </location>
</feature>
<comment type="similarity">
    <text evidence="1 10">Belongs to the GHMP kinase family. IspE subfamily.</text>
</comment>
<evidence type="ECO:0000256" key="3">
    <source>
        <dbReference type="ARBA" id="ARBA00017473"/>
    </source>
</evidence>
<keyword evidence="4 10" id="KW-0808">Transferase</keyword>
<dbReference type="Proteomes" id="UP000029999">
    <property type="component" value="Unassembled WGS sequence"/>
</dbReference>
<dbReference type="InterPro" id="IPR006204">
    <property type="entry name" value="GHMP_kinase_N_dom"/>
</dbReference>
<evidence type="ECO:0000313" key="13">
    <source>
        <dbReference type="EMBL" id="KGM07994.1"/>
    </source>
</evidence>
<evidence type="ECO:0000256" key="5">
    <source>
        <dbReference type="ARBA" id="ARBA00022741"/>
    </source>
</evidence>
<evidence type="ECO:0000256" key="4">
    <source>
        <dbReference type="ARBA" id="ARBA00022679"/>
    </source>
</evidence>
<comment type="catalytic activity">
    <reaction evidence="10">
        <text>4-CDP-2-C-methyl-D-erythritol + ATP = 4-CDP-2-C-methyl-D-erythritol 2-phosphate + ADP + H(+)</text>
        <dbReference type="Rhea" id="RHEA:18437"/>
        <dbReference type="ChEBI" id="CHEBI:15378"/>
        <dbReference type="ChEBI" id="CHEBI:30616"/>
        <dbReference type="ChEBI" id="CHEBI:57823"/>
        <dbReference type="ChEBI" id="CHEBI:57919"/>
        <dbReference type="ChEBI" id="CHEBI:456216"/>
        <dbReference type="EC" id="2.7.1.148"/>
    </reaction>
</comment>
<dbReference type="GO" id="GO:0050515">
    <property type="term" value="F:4-(cytidine 5'-diphospho)-2-C-methyl-D-erythritol kinase activity"/>
    <property type="evidence" value="ECO:0007669"/>
    <property type="project" value="UniProtKB-UniRule"/>
</dbReference>
<dbReference type="InterPro" id="IPR014721">
    <property type="entry name" value="Ribsml_uS5_D2-typ_fold_subgr"/>
</dbReference>
<gene>
    <name evidence="10" type="primary">ispE</name>
    <name evidence="13" type="ORF">LP43_0413</name>
</gene>
<evidence type="ECO:0000256" key="2">
    <source>
        <dbReference type="ARBA" id="ARBA00012052"/>
    </source>
</evidence>
<organism evidence="13 14">
    <name type="scientific">Methylophaga thiooxydans</name>
    <dbReference type="NCBI Taxonomy" id="392484"/>
    <lineage>
        <taxon>Bacteria</taxon>
        <taxon>Pseudomonadati</taxon>
        <taxon>Pseudomonadota</taxon>
        <taxon>Gammaproteobacteria</taxon>
        <taxon>Thiotrichales</taxon>
        <taxon>Piscirickettsiaceae</taxon>
        <taxon>Methylophaga</taxon>
    </lineage>
</organism>
<evidence type="ECO:0000256" key="7">
    <source>
        <dbReference type="ARBA" id="ARBA00022840"/>
    </source>
</evidence>
<dbReference type="InterPro" id="IPR013750">
    <property type="entry name" value="GHMP_kinase_C_dom"/>
</dbReference>
<sequence length="287" mass="31205">MTTWPAPAKLNLFLHITGRRSDGYHELQTAFQFLDYGDDLEFEITQTVAISLRESMPGVNDDENLIVRAAKLLQRHTGSQKGAVIGITKRLPMGGGLGGGSSNAATTLVALNQLWECGLTRTELAQLGLQLGADVPIFISGQAAWAEGVGEQFTPISPTEPWFVVIKPDCHVSTAEIFSSAELTRDCEPITISRFLSGEGRNVCEDVVRMHYPAVAQALNWLAQYATPRMTGTGACVFAEFDDQQQAQDVVDNLPSDWQGFVAKGINRSPLTAHALVFNQPNVTARC</sequence>
<dbReference type="RefSeq" id="WP_036311448.1">
    <property type="nucleotide sequence ID" value="NZ_JRQD01000001.1"/>
</dbReference>
<dbReference type="PANTHER" id="PTHR43527">
    <property type="entry name" value="4-DIPHOSPHOCYTIDYL-2-C-METHYL-D-ERYTHRITOL KINASE, CHLOROPLASTIC"/>
    <property type="match status" value="1"/>
</dbReference>
<dbReference type="AlphaFoldDB" id="A0A0A0BLL1"/>
<keyword evidence="5 10" id="KW-0547">Nucleotide-binding</keyword>
<dbReference type="Gene3D" id="3.30.70.890">
    <property type="entry name" value="GHMP kinase, C-terminal domain"/>
    <property type="match status" value="1"/>
</dbReference>
<feature type="domain" description="GHMP kinase C-terminal" evidence="12">
    <location>
        <begin position="200"/>
        <end position="257"/>
    </location>
</feature>
<dbReference type="STRING" id="392484.LP43_0413"/>
<comment type="function">
    <text evidence="10">Catalyzes the phosphorylation of the position 2 hydroxy group of 4-diphosphocytidyl-2C-methyl-D-erythritol.</text>
</comment>
<dbReference type="SUPFAM" id="SSF55060">
    <property type="entry name" value="GHMP Kinase, C-terminal domain"/>
    <property type="match status" value="1"/>
</dbReference>
<dbReference type="Gene3D" id="3.30.230.10">
    <property type="match status" value="1"/>
</dbReference>
<feature type="binding site" evidence="10">
    <location>
        <begin position="92"/>
        <end position="102"/>
    </location>
    <ligand>
        <name>ATP</name>
        <dbReference type="ChEBI" id="CHEBI:30616"/>
    </ligand>
</feature>
<keyword evidence="8 10" id="KW-0414">Isoprene biosynthesis</keyword>
<evidence type="ECO:0000313" key="14">
    <source>
        <dbReference type="Proteomes" id="UP000029999"/>
    </source>
</evidence>
<dbReference type="Pfam" id="PF08544">
    <property type="entry name" value="GHMP_kinases_C"/>
    <property type="match status" value="1"/>
</dbReference>
<dbReference type="GO" id="GO:0005524">
    <property type="term" value="F:ATP binding"/>
    <property type="evidence" value="ECO:0007669"/>
    <property type="project" value="UniProtKB-UniRule"/>
</dbReference>
<dbReference type="InterPro" id="IPR004424">
    <property type="entry name" value="IspE"/>
</dbReference>
<feature type="domain" description="GHMP kinase N-terminal" evidence="11">
    <location>
        <begin position="64"/>
        <end position="141"/>
    </location>
</feature>
<evidence type="ECO:0000256" key="1">
    <source>
        <dbReference type="ARBA" id="ARBA00009684"/>
    </source>
</evidence>
<accession>A0A0A0BLL1</accession>
<evidence type="ECO:0000256" key="8">
    <source>
        <dbReference type="ARBA" id="ARBA00023229"/>
    </source>
</evidence>
<dbReference type="FunFam" id="3.30.230.10:FF:000022">
    <property type="entry name" value="4-diphosphocytidyl-2-C-methyl-D-erythritol kinase"/>
    <property type="match status" value="1"/>
</dbReference>
<evidence type="ECO:0000259" key="12">
    <source>
        <dbReference type="Pfam" id="PF08544"/>
    </source>
</evidence>
<keyword evidence="7 10" id="KW-0067">ATP-binding</keyword>
<evidence type="ECO:0000256" key="10">
    <source>
        <dbReference type="HAMAP-Rule" id="MF_00061"/>
    </source>
</evidence>
<evidence type="ECO:0000256" key="9">
    <source>
        <dbReference type="ARBA" id="ARBA00032554"/>
    </source>
</evidence>
<dbReference type="Pfam" id="PF00288">
    <property type="entry name" value="GHMP_kinases_N"/>
    <property type="match status" value="1"/>
</dbReference>
<feature type="active site" evidence="10">
    <location>
        <position position="134"/>
    </location>
</feature>
<dbReference type="SUPFAM" id="SSF54211">
    <property type="entry name" value="Ribosomal protein S5 domain 2-like"/>
    <property type="match status" value="1"/>
</dbReference>
<evidence type="ECO:0000259" key="11">
    <source>
        <dbReference type="Pfam" id="PF00288"/>
    </source>
</evidence>
<comment type="caution">
    <text evidence="13">The sequence shown here is derived from an EMBL/GenBank/DDBJ whole genome shotgun (WGS) entry which is preliminary data.</text>
</comment>
<dbReference type="EC" id="2.7.1.148" evidence="2 10"/>
<dbReference type="GO" id="GO:0016114">
    <property type="term" value="P:terpenoid biosynthetic process"/>
    <property type="evidence" value="ECO:0007669"/>
    <property type="project" value="UniProtKB-UniRule"/>
</dbReference>
<dbReference type="NCBIfam" id="TIGR00154">
    <property type="entry name" value="ispE"/>
    <property type="match status" value="1"/>
</dbReference>
<comment type="pathway">
    <text evidence="10">Isoprenoid biosynthesis; isopentenyl diphosphate biosynthesis via DXP pathway; isopentenyl diphosphate from 1-deoxy-D-xylulose 5-phosphate: step 3/6.</text>
</comment>
<keyword evidence="6 10" id="KW-0418">Kinase</keyword>